<protein>
    <recommendedName>
        <fullName evidence="3">Helix-turn-helix domain-containing protein</fullName>
    </recommendedName>
</protein>
<name>A0A1G8NM80_9FLAO</name>
<sequence>MKKNTSQPDFRKIYTDILQKKFPEKKKDCEKLLNKKVFTELDVIAINNIIFPPSSKDTTRSNQQHRSYSKSTIIKILEFQKQHGLNNTKLALHYKLSRNTVSKWKKLFVV</sequence>
<proteinExistence type="predicted"/>
<dbReference type="SUPFAM" id="SSF48295">
    <property type="entry name" value="TrpR-like"/>
    <property type="match status" value="1"/>
</dbReference>
<dbReference type="OrthoDB" id="1260127at2"/>
<dbReference type="STRING" id="311334.SAMN05421846_11446"/>
<dbReference type="RefSeq" id="WP_089861144.1">
    <property type="nucleotide sequence ID" value="NZ_FNDW01000014.1"/>
</dbReference>
<organism evidence="1 2">
    <name type="scientific">Chryseobacterium taeanense</name>
    <dbReference type="NCBI Taxonomy" id="311334"/>
    <lineage>
        <taxon>Bacteria</taxon>
        <taxon>Pseudomonadati</taxon>
        <taxon>Bacteroidota</taxon>
        <taxon>Flavobacteriia</taxon>
        <taxon>Flavobacteriales</taxon>
        <taxon>Weeksellaceae</taxon>
        <taxon>Chryseobacterium group</taxon>
        <taxon>Chryseobacterium</taxon>
    </lineage>
</organism>
<evidence type="ECO:0000313" key="1">
    <source>
        <dbReference type="EMBL" id="SDI81285.1"/>
    </source>
</evidence>
<accession>A0A1G8NM80</accession>
<evidence type="ECO:0008006" key="3">
    <source>
        <dbReference type="Google" id="ProtNLM"/>
    </source>
</evidence>
<dbReference type="Proteomes" id="UP000198869">
    <property type="component" value="Unassembled WGS sequence"/>
</dbReference>
<keyword evidence="2" id="KW-1185">Reference proteome</keyword>
<evidence type="ECO:0000313" key="2">
    <source>
        <dbReference type="Proteomes" id="UP000198869"/>
    </source>
</evidence>
<gene>
    <name evidence="1" type="ORF">SAMN05421846_11446</name>
</gene>
<reference evidence="2" key="1">
    <citation type="submission" date="2016-10" db="EMBL/GenBank/DDBJ databases">
        <authorList>
            <person name="Varghese N."/>
            <person name="Submissions S."/>
        </authorList>
    </citation>
    <scope>NUCLEOTIDE SEQUENCE [LARGE SCALE GENOMIC DNA]</scope>
    <source>
        <strain evidence="2">DSM 17071</strain>
    </source>
</reference>
<dbReference type="GO" id="GO:0043565">
    <property type="term" value="F:sequence-specific DNA binding"/>
    <property type="evidence" value="ECO:0007669"/>
    <property type="project" value="InterPro"/>
</dbReference>
<dbReference type="AlphaFoldDB" id="A0A1G8NM80"/>
<dbReference type="EMBL" id="FNDW01000014">
    <property type="protein sequence ID" value="SDI81285.1"/>
    <property type="molecule type" value="Genomic_DNA"/>
</dbReference>
<dbReference type="InterPro" id="IPR010921">
    <property type="entry name" value="Trp_repressor/repl_initiator"/>
</dbReference>